<dbReference type="EMBL" id="DF836290">
    <property type="protein sequence ID" value="GAN00594.1"/>
    <property type="molecule type" value="Genomic_DNA"/>
</dbReference>
<name>A0A0C9M3F1_9FUNG</name>
<feature type="transmembrane region" description="Helical" evidence="1">
    <location>
        <begin position="39"/>
        <end position="58"/>
    </location>
</feature>
<keyword evidence="1" id="KW-1133">Transmembrane helix</keyword>
<evidence type="ECO:0000256" key="1">
    <source>
        <dbReference type="SAM" id="Phobius"/>
    </source>
</evidence>
<protein>
    <submittedName>
        <fullName evidence="2">Uncharacterized protein</fullName>
    </submittedName>
</protein>
<accession>A0A0C9M3F1</accession>
<keyword evidence="1" id="KW-0812">Transmembrane</keyword>
<sequence>MLSLGKLLLFATAVFAVYLLSWCLLSARCCCDCRPLAVLVMLSLGNLVLAFAVCFRSLDVLMLSTAAAAVHLLSLSGRCTLLVLTSAAAATVHLLCW</sequence>
<evidence type="ECO:0000313" key="2">
    <source>
        <dbReference type="EMBL" id="GAN00594.1"/>
    </source>
</evidence>
<dbReference type="Proteomes" id="UP000053815">
    <property type="component" value="Unassembled WGS sequence"/>
</dbReference>
<keyword evidence="1" id="KW-0472">Membrane</keyword>
<keyword evidence="3" id="KW-1185">Reference proteome</keyword>
<gene>
    <name evidence="2" type="ORF">MAM1_0001d00016</name>
</gene>
<evidence type="ECO:0000313" key="3">
    <source>
        <dbReference type="Proteomes" id="UP000053815"/>
    </source>
</evidence>
<dbReference type="AlphaFoldDB" id="A0A0C9M3F1"/>
<organism evidence="2">
    <name type="scientific">Mucor ambiguus</name>
    <dbReference type="NCBI Taxonomy" id="91626"/>
    <lineage>
        <taxon>Eukaryota</taxon>
        <taxon>Fungi</taxon>
        <taxon>Fungi incertae sedis</taxon>
        <taxon>Mucoromycota</taxon>
        <taxon>Mucoromycotina</taxon>
        <taxon>Mucoromycetes</taxon>
        <taxon>Mucorales</taxon>
        <taxon>Mucorineae</taxon>
        <taxon>Mucoraceae</taxon>
        <taxon>Mucor</taxon>
    </lineage>
</organism>
<reference evidence="2" key="1">
    <citation type="submission" date="2014-09" db="EMBL/GenBank/DDBJ databases">
        <title>Draft genome sequence of an oleaginous Mucoromycotina fungus Mucor ambiguus NBRC6742.</title>
        <authorList>
            <person name="Takeda I."/>
            <person name="Yamane N."/>
            <person name="Morita T."/>
            <person name="Tamano K."/>
            <person name="Machida M."/>
            <person name="Baker S."/>
            <person name="Koike H."/>
        </authorList>
    </citation>
    <scope>NUCLEOTIDE SEQUENCE</scope>
    <source>
        <strain evidence="2">NBRC 6742</strain>
    </source>
</reference>
<proteinExistence type="predicted"/>
<feature type="transmembrane region" description="Helical" evidence="1">
    <location>
        <begin position="70"/>
        <end position="95"/>
    </location>
</feature>